<evidence type="ECO:0000256" key="7">
    <source>
        <dbReference type="ARBA" id="ARBA00023224"/>
    </source>
</evidence>
<feature type="transmembrane region" description="Helical" evidence="8">
    <location>
        <begin position="285"/>
        <end position="307"/>
    </location>
</feature>
<evidence type="ECO:0000256" key="3">
    <source>
        <dbReference type="ARBA" id="ARBA00022989"/>
    </source>
</evidence>
<feature type="transmembrane region" description="Helical" evidence="8">
    <location>
        <begin position="497"/>
        <end position="516"/>
    </location>
</feature>
<protein>
    <submittedName>
        <fullName evidence="10">Uncharacterized protein LOC104266783</fullName>
    </submittedName>
</protein>
<keyword evidence="7" id="KW-0807">Transducer</keyword>
<keyword evidence="3 8" id="KW-1133">Transmembrane helix</keyword>
<gene>
    <name evidence="10" type="primary">LOC104266783</name>
</gene>
<dbReference type="PANTHER" id="PTHR45695">
    <property type="entry name" value="LEUCOKININ RECEPTOR-RELATED"/>
    <property type="match status" value="1"/>
</dbReference>
<feature type="transmembrane region" description="Helical" evidence="8">
    <location>
        <begin position="77"/>
        <end position="102"/>
    </location>
</feature>
<dbReference type="PANTHER" id="PTHR45695:SF15">
    <property type="entry name" value="OPSIN RH2"/>
    <property type="match status" value="1"/>
</dbReference>
<dbReference type="SUPFAM" id="SSF81321">
    <property type="entry name" value="Family A G protein-coupled receptor-like"/>
    <property type="match status" value="2"/>
</dbReference>
<evidence type="ECO:0000256" key="8">
    <source>
        <dbReference type="SAM" id="Phobius"/>
    </source>
</evidence>
<dbReference type="Pfam" id="PF00001">
    <property type="entry name" value="7tm_1"/>
    <property type="match status" value="1"/>
</dbReference>
<dbReference type="InterPro" id="IPR017452">
    <property type="entry name" value="GPCR_Rhodpsn_7TM"/>
</dbReference>
<proteinExistence type="evidence at transcript level"/>
<evidence type="ECO:0000256" key="1">
    <source>
        <dbReference type="ARBA" id="ARBA00004141"/>
    </source>
</evidence>
<dbReference type="EMBL" id="LR787378">
    <property type="protein sequence ID" value="CAB3263240.1"/>
    <property type="molecule type" value="mRNA"/>
</dbReference>
<dbReference type="AlphaFoldDB" id="A0A6F9DJN4"/>
<evidence type="ECO:0000256" key="5">
    <source>
        <dbReference type="ARBA" id="ARBA00023136"/>
    </source>
</evidence>
<evidence type="ECO:0000256" key="4">
    <source>
        <dbReference type="ARBA" id="ARBA00023040"/>
    </source>
</evidence>
<dbReference type="Gene3D" id="1.20.1070.10">
    <property type="entry name" value="Rhodopsin 7-helix transmembrane proteins"/>
    <property type="match status" value="2"/>
</dbReference>
<reference evidence="10" key="1">
    <citation type="submission" date="2020-04" db="EMBL/GenBank/DDBJ databases">
        <authorList>
            <person name="Neveu A P."/>
        </authorList>
    </citation>
    <scope>NUCLEOTIDE SEQUENCE</scope>
    <source>
        <tissue evidence="10">Whole embryo</tissue>
    </source>
</reference>
<keyword evidence="6" id="KW-0675">Receptor</keyword>
<feature type="transmembrane region" description="Helical" evidence="8">
    <location>
        <begin position="37"/>
        <end position="65"/>
    </location>
</feature>
<dbReference type="PROSITE" id="PS50262">
    <property type="entry name" value="G_PROTEIN_RECEP_F1_2"/>
    <property type="match status" value="1"/>
</dbReference>
<name>A0A6F9DJN4_9ASCI</name>
<dbReference type="GO" id="GO:0004930">
    <property type="term" value="F:G protein-coupled receptor activity"/>
    <property type="evidence" value="ECO:0007669"/>
    <property type="project" value="UniProtKB-KW"/>
</dbReference>
<evidence type="ECO:0000256" key="6">
    <source>
        <dbReference type="ARBA" id="ARBA00023170"/>
    </source>
</evidence>
<feature type="transmembrane region" description="Helical" evidence="8">
    <location>
        <begin position="543"/>
        <end position="563"/>
    </location>
</feature>
<evidence type="ECO:0000259" key="9">
    <source>
        <dbReference type="PROSITE" id="PS50262"/>
    </source>
</evidence>
<keyword evidence="2 8" id="KW-0812">Transmembrane</keyword>
<evidence type="ECO:0000256" key="2">
    <source>
        <dbReference type="ARBA" id="ARBA00022692"/>
    </source>
</evidence>
<keyword evidence="5 8" id="KW-0472">Membrane</keyword>
<feature type="domain" description="G-protein coupled receptors family 1 profile" evidence="9">
    <location>
        <begin position="57"/>
        <end position="559"/>
    </location>
</feature>
<dbReference type="InterPro" id="IPR000276">
    <property type="entry name" value="GPCR_Rhodpsn"/>
</dbReference>
<evidence type="ECO:0000313" key="10">
    <source>
        <dbReference type="EMBL" id="CAB3263240.1"/>
    </source>
</evidence>
<dbReference type="GO" id="GO:0005886">
    <property type="term" value="C:plasma membrane"/>
    <property type="evidence" value="ECO:0007669"/>
    <property type="project" value="TreeGrafter"/>
</dbReference>
<feature type="transmembrane region" description="Helical" evidence="8">
    <location>
        <begin position="171"/>
        <end position="189"/>
    </location>
</feature>
<feature type="transmembrane region" description="Helical" evidence="8">
    <location>
        <begin position="122"/>
        <end position="144"/>
    </location>
</feature>
<sequence>MRNCLWNKTDHVLDATMGSTNMFYFSPFDNGVDQSTWITAVTILSVYAALFLAGFIGHTCVLCFATSHKSRSSSSLSSAYVIIASSTIAQTVFICSCLPAIACKSVMSLVTSEWLFGDVPCRLTSFLETFLIGVTALSYCALAIDRLHCSRHVTRDCDVTKESCGRGFSKMLVLWLCAAFIASPELLLMETTKAKASVPMHRQLSLLKSPELRLDSPPLVISRGEYLSLLPKMNDTKAVFDSRSYVGNSSLFVNYEKCITGSNWENKFPALLAKFMTFYVAFRHWWLFTFAFFIPVLTSAIFGVLIARRLNKAVRDINYQQPSATSVFPANCSEAGTLPLRGQDFDLTPIVENGNYPTDSLPSNRTFTNDSLFQQRIALERQLSQSSYMQYHSRLAPLLSSEDLTEAETSPVLKIANGSIRSSHRHMLSDTVPLSPVAPSIACMSGISVVSLAMSNNPGLGTLGNASLPPHGHGKSIRRRSSRIQRHTLSNISRERALNFFLAISLVVFVITQIPLRVSDILRAETNWFSTLGSNHVTIVEDLSIYLSSITFVINPIVMFLCYKSYRMHLLKSLCCY</sequence>
<keyword evidence="4" id="KW-0297">G-protein coupled receptor</keyword>
<accession>A0A6F9DJN4</accession>
<comment type="subcellular location">
    <subcellularLocation>
        <location evidence="1">Membrane</location>
        <topology evidence="1">Multi-pass membrane protein</topology>
    </subcellularLocation>
</comment>
<organism evidence="10">
    <name type="scientific">Phallusia mammillata</name>
    <dbReference type="NCBI Taxonomy" id="59560"/>
    <lineage>
        <taxon>Eukaryota</taxon>
        <taxon>Metazoa</taxon>
        <taxon>Chordata</taxon>
        <taxon>Tunicata</taxon>
        <taxon>Ascidiacea</taxon>
        <taxon>Phlebobranchia</taxon>
        <taxon>Ascidiidae</taxon>
        <taxon>Phallusia</taxon>
    </lineage>
</organism>